<evidence type="ECO:0000313" key="4">
    <source>
        <dbReference type="EMBL" id="EZG44249.1"/>
    </source>
</evidence>
<feature type="region of interest" description="Disordered" evidence="3">
    <location>
        <begin position="146"/>
        <end position="170"/>
    </location>
</feature>
<proteinExistence type="inferred from homology"/>
<dbReference type="InterPro" id="IPR019398">
    <property type="entry name" value="Pre-rRNA_process_TSR2"/>
</dbReference>
<dbReference type="Proteomes" id="UP000019763">
    <property type="component" value="Unassembled WGS sequence"/>
</dbReference>
<keyword evidence="5" id="KW-1185">Reference proteome</keyword>
<dbReference type="AlphaFoldDB" id="A0A023B0G8"/>
<dbReference type="Pfam" id="PF10273">
    <property type="entry name" value="WGG"/>
    <property type="match status" value="1"/>
</dbReference>
<accession>A0A023B0G8</accession>
<reference evidence="4" key="1">
    <citation type="submission" date="2013-12" db="EMBL/GenBank/DDBJ databases">
        <authorList>
            <person name="Omoto C.K."/>
            <person name="Sibley D."/>
            <person name="Venepally P."/>
            <person name="Hadjithomas M."/>
            <person name="Karamycheva S."/>
            <person name="Brunk B."/>
            <person name="Roos D."/>
            <person name="Caler E."/>
            <person name="Lorenzi H."/>
        </authorList>
    </citation>
    <scope>NUCLEOTIDE SEQUENCE</scope>
</reference>
<organism evidence="4 5">
    <name type="scientific">Gregarina niphandrodes</name>
    <name type="common">Septate eugregarine</name>
    <dbReference type="NCBI Taxonomy" id="110365"/>
    <lineage>
        <taxon>Eukaryota</taxon>
        <taxon>Sar</taxon>
        <taxon>Alveolata</taxon>
        <taxon>Apicomplexa</taxon>
        <taxon>Conoidasida</taxon>
        <taxon>Gregarinasina</taxon>
        <taxon>Eugregarinorida</taxon>
        <taxon>Gregarinidae</taxon>
        <taxon>Gregarina</taxon>
    </lineage>
</organism>
<sequence length="184" mass="20426">MSEDAAKAFEDGVLHVLKGWTILSLAVEHGWGGRASAQKRDDLYKDILAAFYERRQNIIQSQERLADFLAHQMEVNFHVDCGDDLDEYDEVAGIFLKLATTLKANDFSFYNTVKGHRTDGAERSLTVNPSANSEWGLDAGQCLYAPASQPGQKDDSSDSDSDSEYADEEELIRQAMLQGGINML</sequence>
<gene>
    <name evidence="4" type="ORF">GNI_149800</name>
</gene>
<comment type="similarity">
    <text evidence="1">Belongs to the TSR2 family.</text>
</comment>
<dbReference type="OrthoDB" id="263560at2759"/>
<keyword evidence="2" id="KW-0698">rRNA processing</keyword>
<feature type="compositionally biased region" description="Acidic residues" evidence="3">
    <location>
        <begin position="157"/>
        <end position="170"/>
    </location>
</feature>
<dbReference type="RefSeq" id="XP_011132742.1">
    <property type="nucleotide sequence ID" value="XM_011134440.1"/>
</dbReference>
<evidence type="ECO:0000256" key="3">
    <source>
        <dbReference type="SAM" id="MobiDB-lite"/>
    </source>
</evidence>
<dbReference type="PANTHER" id="PTHR21250">
    <property type="entry name" value="PRE-RRNA-PROCESSING PROTEIN TSR2 HOMOLOG"/>
    <property type="match status" value="1"/>
</dbReference>
<dbReference type="GO" id="GO:0006364">
    <property type="term" value="P:rRNA processing"/>
    <property type="evidence" value="ECO:0007669"/>
    <property type="project" value="UniProtKB-KW"/>
</dbReference>
<dbReference type="VEuPathDB" id="CryptoDB:GNI_149800"/>
<name>A0A023B0G8_GRENI</name>
<dbReference type="EMBL" id="AFNH02001114">
    <property type="protein sequence ID" value="EZG44249.1"/>
    <property type="molecule type" value="Genomic_DNA"/>
</dbReference>
<comment type="caution">
    <text evidence="4">The sequence shown here is derived from an EMBL/GenBank/DDBJ whole genome shotgun (WGS) entry which is preliminary data.</text>
</comment>
<protein>
    <submittedName>
        <fullName evidence="4">Pre-rRNA-processing protein TSR2</fullName>
    </submittedName>
</protein>
<dbReference type="GeneID" id="22915235"/>
<evidence type="ECO:0000313" key="5">
    <source>
        <dbReference type="Proteomes" id="UP000019763"/>
    </source>
</evidence>
<evidence type="ECO:0000256" key="2">
    <source>
        <dbReference type="ARBA" id="ARBA00022552"/>
    </source>
</evidence>
<evidence type="ECO:0000256" key="1">
    <source>
        <dbReference type="ARBA" id="ARBA00006524"/>
    </source>
</evidence>